<dbReference type="InterPro" id="IPR021109">
    <property type="entry name" value="Peptidase_aspartic_dom_sf"/>
</dbReference>
<dbReference type="EMBL" id="NRQY01000001">
    <property type="protein sequence ID" value="RUT65960.1"/>
    <property type="molecule type" value="Genomic_DNA"/>
</dbReference>
<dbReference type="CDD" id="cd05483">
    <property type="entry name" value="retropepsin_like_bacteria"/>
    <property type="match status" value="1"/>
</dbReference>
<sequence>MDIILSGVTLTAVYITAKDKMMSIIQKIIPATSSLLLISGCANIVQEEHSPYNNPVYSYSVSDHYSSYILVPVTINNKTYPFILDTGTSVTIVDSSLISDAGLEKTTLPAAYKNYFSDMTIISGKIDGEKLKYIRPPLFRIGDYPVTHNDIWIDMPLEKLREVTCENIRGLLGMDIINKFNWEIDKKNQTIRLFTDAPPIDEYPSCLTYSQVTFGSPEIFTWIGEYKITTNIDTGARRSYFDDAFLKDAPKKYPEQVKADPKIRNEIYIDLAGVQKTERVSYTVKNLELEGITLRNERISGDVLGKFAIGMSVFNNFDKYLISPDRSVICYTPSAEQPALAKKYRNIHIIAKDNQLMINNNDPQYLKSFGLQNGDIIIRINDNIYPVNATERAAELLSGTPDNSLRLDIHRKNTLHRIEL</sequence>
<organism evidence="1 2">
    <name type="scientific">Morganella morganii</name>
    <name type="common">Proteus morganii</name>
    <dbReference type="NCBI Taxonomy" id="582"/>
    <lineage>
        <taxon>Bacteria</taxon>
        <taxon>Pseudomonadati</taxon>
        <taxon>Pseudomonadota</taxon>
        <taxon>Gammaproteobacteria</taxon>
        <taxon>Enterobacterales</taxon>
        <taxon>Morganellaceae</taxon>
        <taxon>Morganella</taxon>
    </lineage>
</organism>
<dbReference type="SUPFAM" id="SSF50630">
    <property type="entry name" value="Acid proteases"/>
    <property type="match status" value="1"/>
</dbReference>
<dbReference type="AlphaFoldDB" id="A0A433ZUZ9"/>
<dbReference type="InterPro" id="IPR036034">
    <property type="entry name" value="PDZ_sf"/>
</dbReference>
<proteinExistence type="predicted"/>
<gene>
    <name evidence="1" type="ORF">CKG00_05770</name>
</gene>
<evidence type="ECO:0000313" key="1">
    <source>
        <dbReference type="EMBL" id="RUT65960.1"/>
    </source>
</evidence>
<dbReference type="Pfam" id="PF13650">
    <property type="entry name" value="Asp_protease_2"/>
    <property type="match status" value="1"/>
</dbReference>
<accession>A0A433ZUZ9</accession>
<reference evidence="1 2" key="1">
    <citation type="submission" date="2017-08" db="EMBL/GenBank/DDBJ databases">
        <title>Draft genome sequence of pheromone producing symbiont Morganella morganii, of the female New Zealand grass grub Costelytra giveni.</title>
        <authorList>
            <person name="Laugraud A."/>
            <person name="Young S.D."/>
            <person name="Hurst M.H."/>
        </authorList>
    </citation>
    <scope>NUCLEOTIDE SEQUENCE [LARGE SCALE GENOMIC DNA]</scope>
    <source>
        <strain evidence="1 2">MMsCG</strain>
    </source>
</reference>
<protein>
    <recommendedName>
        <fullName evidence="3">Retroviral aspartyl protease</fullName>
    </recommendedName>
</protein>
<dbReference type="Gene3D" id="2.30.42.10">
    <property type="match status" value="1"/>
</dbReference>
<dbReference type="Gene3D" id="2.40.70.10">
    <property type="entry name" value="Acid Proteases"/>
    <property type="match status" value="1"/>
</dbReference>
<name>A0A433ZUZ9_MORMO</name>
<dbReference type="Proteomes" id="UP000286908">
    <property type="component" value="Unassembled WGS sequence"/>
</dbReference>
<dbReference type="InterPro" id="IPR034122">
    <property type="entry name" value="Retropepsin-like_bacterial"/>
</dbReference>
<dbReference type="PROSITE" id="PS00141">
    <property type="entry name" value="ASP_PROTEASE"/>
    <property type="match status" value="1"/>
</dbReference>
<dbReference type="InterPro" id="IPR001969">
    <property type="entry name" value="Aspartic_peptidase_AS"/>
</dbReference>
<dbReference type="OrthoDB" id="5580718at2"/>
<dbReference type="GO" id="GO:0006508">
    <property type="term" value="P:proteolysis"/>
    <property type="evidence" value="ECO:0007669"/>
    <property type="project" value="InterPro"/>
</dbReference>
<dbReference type="GO" id="GO:0004190">
    <property type="term" value="F:aspartic-type endopeptidase activity"/>
    <property type="evidence" value="ECO:0007669"/>
    <property type="project" value="InterPro"/>
</dbReference>
<comment type="caution">
    <text evidence="1">The sequence shown here is derived from an EMBL/GenBank/DDBJ whole genome shotgun (WGS) entry which is preliminary data.</text>
</comment>
<evidence type="ECO:0008006" key="3">
    <source>
        <dbReference type="Google" id="ProtNLM"/>
    </source>
</evidence>
<evidence type="ECO:0000313" key="2">
    <source>
        <dbReference type="Proteomes" id="UP000286908"/>
    </source>
</evidence>